<dbReference type="PROSITE" id="PS00542">
    <property type="entry name" value="COMPLEX1_30K"/>
    <property type="match status" value="1"/>
</dbReference>
<dbReference type="NCBIfam" id="TIGR01961">
    <property type="entry name" value="NuoC_fam"/>
    <property type="match status" value="1"/>
</dbReference>
<keyword evidence="4 5" id="KW-0830">Ubiquinone</keyword>
<accession>A0A1H8QVV9</accession>
<comment type="subcellular location">
    <subcellularLocation>
        <location evidence="5">Cell membrane</location>
        <topology evidence="5">Peripheral membrane protein</topology>
        <orientation evidence="5">Cytoplasmic side</orientation>
    </subcellularLocation>
</comment>
<keyword evidence="3 5" id="KW-0874">Quinone</keyword>
<feature type="domain" description="NADH:ubiquinone oxidoreductase 30kDa subunit" evidence="8">
    <location>
        <begin position="33"/>
        <end position="167"/>
    </location>
</feature>
<evidence type="ECO:0000256" key="4">
    <source>
        <dbReference type="ARBA" id="ARBA00023075"/>
    </source>
</evidence>
<dbReference type="GO" id="GO:0050136">
    <property type="term" value="F:NADH dehydrogenase (quinone) (non-electrogenic) activity"/>
    <property type="evidence" value="ECO:0007669"/>
    <property type="project" value="UniProtKB-UniRule"/>
</dbReference>
<organism evidence="9 10">
    <name type="scientific">Nitrosomonas oligotropha</name>
    <dbReference type="NCBI Taxonomy" id="42354"/>
    <lineage>
        <taxon>Bacteria</taxon>
        <taxon>Pseudomonadati</taxon>
        <taxon>Pseudomonadota</taxon>
        <taxon>Betaproteobacteria</taxon>
        <taxon>Nitrosomonadales</taxon>
        <taxon>Nitrosomonadaceae</taxon>
        <taxon>Nitrosomonas</taxon>
    </lineage>
</organism>
<evidence type="ECO:0000256" key="3">
    <source>
        <dbReference type="ARBA" id="ARBA00022719"/>
    </source>
</evidence>
<comment type="function">
    <text evidence="5">NDH-1 shuttles electrons from NADH, via FMN and iron-sulfur (Fe-S) centers, to quinones in the respiratory chain. The immediate electron acceptor for the enzyme in this species is believed to be ubiquinone. Couples the redox reaction to proton translocation (for every two electrons transferred, four hydrogen ions are translocated across the cytoplasmic membrane), and thus conserves the redox energy in a proton gradient.</text>
</comment>
<evidence type="ECO:0000259" key="8">
    <source>
        <dbReference type="Pfam" id="PF00329"/>
    </source>
</evidence>
<evidence type="ECO:0000256" key="6">
    <source>
        <dbReference type="RuleBase" id="RU003456"/>
    </source>
</evidence>
<gene>
    <name evidence="5" type="primary">nuoC</name>
    <name evidence="9" type="ORF">SAMN05216333_112108</name>
</gene>
<comment type="similarity">
    <text evidence="1 5 6">Belongs to the complex I 30 kDa subunit family.</text>
</comment>
<dbReference type="AlphaFoldDB" id="A0A1H8QVV9"/>
<keyword evidence="10" id="KW-1185">Reference proteome</keyword>
<dbReference type="SUPFAM" id="SSF143243">
    <property type="entry name" value="Nqo5-like"/>
    <property type="match status" value="1"/>
</dbReference>
<dbReference type="Proteomes" id="UP000198814">
    <property type="component" value="Unassembled WGS sequence"/>
</dbReference>
<dbReference type="InterPro" id="IPR010218">
    <property type="entry name" value="NADH_DH_suC"/>
</dbReference>
<evidence type="ECO:0000256" key="7">
    <source>
        <dbReference type="RuleBase" id="RU003582"/>
    </source>
</evidence>
<keyword evidence="5" id="KW-1003">Cell membrane</keyword>
<keyword evidence="5 6" id="KW-1278">Translocase</keyword>
<comment type="catalytic activity">
    <reaction evidence="5 7">
        <text>a quinone + NADH + 5 H(+)(in) = a quinol + NAD(+) + 4 H(+)(out)</text>
        <dbReference type="Rhea" id="RHEA:57888"/>
        <dbReference type="ChEBI" id="CHEBI:15378"/>
        <dbReference type="ChEBI" id="CHEBI:24646"/>
        <dbReference type="ChEBI" id="CHEBI:57540"/>
        <dbReference type="ChEBI" id="CHEBI:57945"/>
        <dbReference type="ChEBI" id="CHEBI:132124"/>
    </reaction>
</comment>
<dbReference type="PANTHER" id="PTHR10884:SF14">
    <property type="entry name" value="NADH DEHYDROGENASE [UBIQUINONE] IRON-SULFUR PROTEIN 3, MITOCHONDRIAL"/>
    <property type="match status" value="1"/>
</dbReference>
<dbReference type="GO" id="GO:0005886">
    <property type="term" value="C:plasma membrane"/>
    <property type="evidence" value="ECO:0007669"/>
    <property type="project" value="UniProtKB-SubCell"/>
</dbReference>
<dbReference type="HAMAP" id="MF_01357">
    <property type="entry name" value="NDH1_NuoC"/>
    <property type="match status" value="1"/>
</dbReference>
<dbReference type="STRING" id="42354.SAMN05216333_112108"/>
<keyword evidence="5" id="KW-0472">Membrane</keyword>
<dbReference type="GO" id="GO:0048038">
    <property type="term" value="F:quinone binding"/>
    <property type="evidence" value="ECO:0007669"/>
    <property type="project" value="UniProtKB-KW"/>
</dbReference>
<evidence type="ECO:0000256" key="1">
    <source>
        <dbReference type="ARBA" id="ARBA00007569"/>
    </source>
</evidence>
<protein>
    <recommendedName>
        <fullName evidence="5">NADH-quinone oxidoreductase subunit C</fullName>
        <ecNumber evidence="5">7.1.1.-</ecNumber>
    </recommendedName>
    <alternativeName>
        <fullName evidence="5">NADH dehydrogenase I subunit C</fullName>
    </alternativeName>
    <alternativeName>
        <fullName evidence="5">NDH-1 subunit C</fullName>
    </alternativeName>
</protein>
<dbReference type="EMBL" id="FODO01000012">
    <property type="protein sequence ID" value="SEO57913.1"/>
    <property type="molecule type" value="Genomic_DNA"/>
</dbReference>
<evidence type="ECO:0000256" key="5">
    <source>
        <dbReference type="HAMAP-Rule" id="MF_01357"/>
    </source>
</evidence>
<dbReference type="OrthoDB" id="9803286at2"/>
<dbReference type="EC" id="7.1.1.-" evidence="5"/>
<evidence type="ECO:0000256" key="2">
    <source>
        <dbReference type="ARBA" id="ARBA00022448"/>
    </source>
</evidence>
<dbReference type="Pfam" id="PF00329">
    <property type="entry name" value="Complex1_30kDa"/>
    <property type="match status" value="1"/>
</dbReference>
<dbReference type="InterPro" id="IPR001268">
    <property type="entry name" value="NADH_UbQ_OxRdtase_30kDa_su"/>
</dbReference>
<dbReference type="InterPro" id="IPR037232">
    <property type="entry name" value="NADH_quin_OxRdtase_su_C/D-like"/>
</dbReference>
<proteinExistence type="inferred from homology"/>
<reference evidence="10" key="1">
    <citation type="submission" date="2016-10" db="EMBL/GenBank/DDBJ databases">
        <authorList>
            <person name="Varghese N."/>
            <person name="Submissions S."/>
        </authorList>
    </citation>
    <scope>NUCLEOTIDE SEQUENCE [LARGE SCALE GENOMIC DNA]</scope>
    <source>
        <strain evidence="10">Nm76</strain>
    </source>
</reference>
<dbReference type="NCBIfam" id="NF004730">
    <property type="entry name" value="PRK06074.1-1"/>
    <property type="match status" value="1"/>
</dbReference>
<dbReference type="Gene3D" id="3.30.460.80">
    <property type="entry name" value="NADH:ubiquinone oxidoreductase, 30kDa subunit"/>
    <property type="match status" value="1"/>
</dbReference>
<dbReference type="InterPro" id="IPR020396">
    <property type="entry name" value="NADH_UbQ_OxRdtase_CS"/>
</dbReference>
<keyword evidence="2 5" id="KW-0813">Transport</keyword>
<name>A0A1H8QVV9_9PROT</name>
<dbReference type="RefSeq" id="WP_090319156.1">
    <property type="nucleotide sequence ID" value="NZ_FNOE01000012.1"/>
</dbReference>
<dbReference type="PANTHER" id="PTHR10884">
    <property type="entry name" value="NADH DEHYDROGENASE UBIQUINONE IRON-SULFUR PROTEIN 3"/>
    <property type="match status" value="1"/>
</dbReference>
<keyword evidence="5 6" id="KW-0520">NAD</keyword>
<evidence type="ECO:0000313" key="10">
    <source>
        <dbReference type="Proteomes" id="UP000198814"/>
    </source>
</evidence>
<comment type="subunit">
    <text evidence="5">NDH-1 is composed of 14 different subunits. Subunits NuoB, C, D, E, F, and G constitute the peripheral sector of the complex.</text>
</comment>
<dbReference type="GO" id="GO:0008137">
    <property type="term" value="F:NADH dehydrogenase (ubiquinone) activity"/>
    <property type="evidence" value="ECO:0007669"/>
    <property type="project" value="InterPro"/>
</dbReference>
<evidence type="ECO:0000313" key="9">
    <source>
        <dbReference type="EMBL" id="SEO57913.1"/>
    </source>
</evidence>
<sequence>MSTTQLENLAAALKDVLGDKLVGLQTHFGEVTIVVRAEDIITACTNLRDNSQLRFDTLIDLCGIDYSAYGDELSARHGLRNKRFAVIYHILSVEKNYRLRIRVLAENNEFPSVDSVTEIWPTANWFEREAFDLYGIVFTGHPDLRRILTDYGFIGNPFRKDFPVTGHVEMRYDAEQKRVVYQPVTIEPREITPLVIREEHYGDCES</sequence>